<accession>A0A6A3MH71</accession>
<dbReference type="Proteomes" id="UP000429607">
    <property type="component" value="Unassembled WGS sequence"/>
</dbReference>
<dbReference type="AlphaFoldDB" id="A0A6A3MH71"/>
<name>A0A6A3MH71_9STRA</name>
<organism evidence="2 3">
    <name type="scientific">Phytophthora rubi</name>
    <dbReference type="NCBI Taxonomy" id="129364"/>
    <lineage>
        <taxon>Eukaryota</taxon>
        <taxon>Sar</taxon>
        <taxon>Stramenopiles</taxon>
        <taxon>Oomycota</taxon>
        <taxon>Peronosporomycetes</taxon>
        <taxon>Peronosporales</taxon>
        <taxon>Peronosporaceae</taxon>
        <taxon>Phytophthora</taxon>
    </lineage>
</organism>
<sequence length="60" mass="7091">MLYEEEKEEEGESWVNINQQLDEVDDRNKVMERVMENKTKMSIEEGTADEKRVKGSLADR</sequence>
<dbReference type="EMBL" id="QXFV01000725">
    <property type="protein sequence ID" value="KAE9028805.1"/>
    <property type="molecule type" value="Genomic_DNA"/>
</dbReference>
<proteinExistence type="predicted"/>
<evidence type="ECO:0000256" key="1">
    <source>
        <dbReference type="SAM" id="MobiDB-lite"/>
    </source>
</evidence>
<feature type="region of interest" description="Disordered" evidence="1">
    <location>
        <begin position="41"/>
        <end position="60"/>
    </location>
</feature>
<reference evidence="2 3" key="1">
    <citation type="submission" date="2018-09" db="EMBL/GenBank/DDBJ databases">
        <title>Genomic investigation of the strawberry pathogen Phytophthora fragariae indicates pathogenicity is determined by transcriptional variation in three key races.</title>
        <authorList>
            <person name="Adams T.M."/>
            <person name="Armitage A.D."/>
            <person name="Sobczyk M.K."/>
            <person name="Bates H.J."/>
            <person name="Dunwell J.M."/>
            <person name="Nellist C.F."/>
            <person name="Harrison R.J."/>
        </authorList>
    </citation>
    <scope>NUCLEOTIDE SEQUENCE [LARGE SCALE GENOMIC DNA]</scope>
    <source>
        <strain evidence="2 3">SCRP249</strain>
    </source>
</reference>
<evidence type="ECO:0000313" key="2">
    <source>
        <dbReference type="EMBL" id="KAE9028805.1"/>
    </source>
</evidence>
<comment type="caution">
    <text evidence="2">The sequence shown here is derived from an EMBL/GenBank/DDBJ whole genome shotgun (WGS) entry which is preliminary data.</text>
</comment>
<protein>
    <submittedName>
        <fullName evidence="2">Uncharacterized protein</fullName>
    </submittedName>
</protein>
<gene>
    <name evidence="2" type="ORF">PR001_g11655</name>
</gene>
<evidence type="ECO:0000313" key="3">
    <source>
        <dbReference type="Proteomes" id="UP000429607"/>
    </source>
</evidence>